<feature type="repeat" description="TPR" evidence="7">
    <location>
        <begin position="465"/>
        <end position="498"/>
    </location>
</feature>
<organism evidence="9">
    <name type="scientific">Timema tahoe</name>
    <dbReference type="NCBI Taxonomy" id="61484"/>
    <lineage>
        <taxon>Eukaryota</taxon>
        <taxon>Metazoa</taxon>
        <taxon>Ecdysozoa</taxon>
        <taxon>Arthropoda</taxon>
        <taxon>Hexapoda</taxon>
        <taxon>Insecta</taxon>
        <taxon>Pterygota</taxon>
        <taxon>Neoptera</taxon>
        <taxon>Polyneoptera</taxon>
        <taxon>Phasmatodea</taxon>
        <taxon>Timematodea</taxon>
        <taxon>Timematoidea</taxon>
        <taxon>Timematidae</taxon>
        <taxon>Timema</taxon>
    </lineage>
</organism>
<dbReference type="GO" id="GO:0051301">
    <property type="term" value="P:cell division"/>
    <property type="evidence" value="ECO:0007669"/>
    <property type="project" value="TreeGrafter"/>
</dbReference>
<dbReference type="SUPFAM" id="SSF48452">
    <property type="entry name" value="TPR-like"/>
    <property type="match status" value="2"/>
</dbReference>
<proteinExistence type="inferred from homology"/>
<keyword evidence="2" id="KW-0677">Repeat</keyword>
<accession>A0A7R9FH26</accession>
<reference evidence="9" key="1">
    <citation type="submission" date="2020-11" db="EMBL/GenBank/DDBJ databases">
        <authorList>
            <person name="Tran Van P."/>
        </authorList>
    </citation>
    <scope>NUCLEOTIDE SEQUENCE</scope>
</reference>
<comment type="subcellular location">
    <subcellularLocation>
        <location evidence="1">Nucleus</location>
    </subcellularLocation>
</comment>
<dbReference type="GO" id="GO:0031145">
    <property type="term" value="P:anaphase-promoting complex-dependent catabolic process"/>
    <property type="evidence" value="ECO:0007669"/>
    <property type="project" value="TreeGrafter"/>
</dbReference>
<keyword evidence="4" id="KW-0539">Nucleus</keyword>
<protein>
    <recommendedName>
        <fullName evidence="6">Cell division cycle protein 27 homolog</fullName>
    </recommendedName>
</protein>
<dbReference type="Pfam" id="PF00515">
    <property type="entry name" value="TPR_1"/>
    <property type="match status" value="2"/>
</dbReference>
<evidence type="ECO:0000313" key="9">
    <source>
        <dbReference type="EMBL" id="CAD7453495.1"/>
    </source>
</evidence>
<evidence type="ECO:0000256" key="4">
    <source>
        <dbReference type="ARBA" id="ARBA00023242"/>
    </source>
</evidence>
<feature type="region of interest" description="Disordered" evidence="8">
    <location>
        <begin position="218"/>
        <end position="331"/>
    </location>
</feature>
<feature type="repeat" description="TPR" evidence="7">
    <location>
        <begin position="635"/>
        <end position="668"/>
    </location>
</feature>
<feature type="repeat" description="TPR" evidence="7">
    <location>
        <begin position="499"/>
        <end position="532"/>
    </location>
</feature>
<dbReference type="GO" id="GO:0005737">
    <property type="term" value="C:cytoplasm"/>
    <property type="evidence" value="ECO:0007669"/>
    <property type="project" value="TreeGrafter"/>
</dbReference>
<dbReference type="InterPro" id="IPR019734">
    <property type="entry name" value="TPR_rpt"/>
</dbReference>
<dbReference type="FunFam" id="1.25.40.10:FF:000018">
    <property type="entry name" value="Cell division cycle protein 27 homolog B"/>
    <property type="match status" value="1"/>
</dbReference>
<dbReference type="PROSITE" id="PS50005">
    <property type="entry name" value="TPR"/>
    <property type="match status" value="5"/>
</dbReference>
<dbReference type="GO" id="GO:0005680">
    <property type="term" value="C:anaphase-promoting complex"/>
    <property type="evidence" value="ECO:0007669"/>
    <property type="project" value="TreeGrafter"/>
</dbReference>
<evidence type="ECO:0000256" key="6">
    <source>
        <dbReference type="ARBA" id="ARBA00039307"/>
    </source>
</evidence>
<dbReference type="PANTHER" id="PTHR12558:SF13">
    <property type="entry name" value="CELL DIVISION CYCLE PROTEIN 27 HOMOLOG"/>
    <property type="match status" value="1"/>
</dbReference>
<evidence type="ECO:0000256" key="1">
    <source>
        <dbReference type="ARBA" id="ARBA00004123"/>
    </source>
</evidence>
<evidence type="ECO:0000256" key="5">
    <source>
        <dbReference type="ARBA" id="ARBA00038210"/>
    </source>
</evidence>
<evidence type="ECO:0000256" key="8">
    <source>
        <dbReference type="SAM" id="MobiDB-lite"/>
    </source>
</evidence>
<comment type="similarity">
    <text evidence="5">Belongs to the APC3/CDC27 family.</text>
</comment>
<dbReference type="Pfam" id="PF13181">
    <property type="entry name" value="TPR_8"/>
    <property type="match status" value="2"/>
</dbReference>
<feature type="repeat" description="TPR" evidence="7">
    <location>
        <begin position="397"/>
        <end position="430"/>
    </location>
</feature>
<feature type="region of interest" description="Disordered" evidence="8">
    <location>
        <begin position="669"/>
        <end position="731"/>
    </location>
</feature>
<dbReference type="Gene3D" id="1.25.40.10">
    <property type="entry name" value="Tetratricopeptide repeat domain"/>
    <property type="match status" value="4"/>
</dbReference>
<dbReference type="EMBL" id="OE000348">
    <property type="protein sequence ID" value="CAD7453495.1"/>
    <property type="molecule type" value="Genomic_DNA"/>
</dbReference>
<gene>
    <name evidence="9" type="ORF">TTEB3V08_LOCUS1633</name>
</gene>
<dbReference type="GO" id="GO:0007091">
    <property type="term" value="P:metaphase/anaphase transition of mitotic cell cycle"/>
    <property type="evidence" value="ECO:0007669"/>
    <property type="project" value="TreeGrafter"/>
</dbReference>
<evidence type="ECO:0000256" key="3">
    <source>
        <dbReference type="ARBA" id="ARBA00022803"/>
    </source>
</evidence>
<sequence length="731" mass="81497">MVLRSSIRSLKENCLQQEATSKQISEAEAAITGGDLGRPRSIDEIVSHFGEQACFVLLIFARICLQTERSEKASEAYRKALKLNPFLWHAFEELCNRGEKPDPVRTFHVTPIHVLNFFNSTGPNVRGFNLDESPLANTLNSTGIGTFSSTRSRPTKFRSVFGGFTTPLTPSFGILPLDSTFSNDSVQLQMAFLSPAVVPSATLTEANDQKSIAKRQLISRKETPLQQSKPVFSQSGNTGNNSNIVSTPSPIATAAPLQPGQNVRRSSRLFSNSYSVKENNKSPNRNKFVTPKSPSRKTKSRSSKTNLNKASFSDLNERNRSDKERSETITSSDSKLICNTSVQNVAQHALHLQKQSAEGLMSLLRDIGSAYLHLSQFNCRKAIECLDNLPEQQHSTGWVLSMLGKAHFELTEYEKASEYFREVREKEPYRCQLMELYSTALWHLQKEVTLSALAQELVEQDRNCAAAWCATGNCFSLQKEHDNAIKFLQRAVQVDPSFVYAYTLLGHEYVTTEELDKAMSCFRSAIRIDARHYNAWCGLGTIFSKQERYQLAEMYFKKALSINSQSSVLLCHIGVVQHALQKTDMALETLNIAISKDPKSPLCKFHRASIYFAVGRYAEALKELEELKAIVPKESLVYYLTGKVHKKLGNTHLALMHFSWATDLDPKGANSQIKEGVDPSLSRTQVEEDSSMTQAGEDYPSEGSSVPALDSSSQEGAEFVTLRATDSDESL</sequence>
<feature type="compositionally biased region" description="Basic and acidic residues" evidence="8">
    <location>
        <begin position="315"/>
        <end position="327"/>
    </location>
</feature>
<evidence type="ECO:0000256" key="7">
    <source>
        <dbReference type="PROSITE-ProRule" id="PRU00339"/>
    </source>
</evidence>
<keyword evidence="3 7" id="KW-0802">TPR repeat</keyword>
<feature type="repeat" description="TPR" evidence="7">
    <location>
        <begin position="533"/>
        <end position="566"/>
    </location>
</feature>
<evidence type="ECO:0000256" key="2">
    <source>
        <dbReference type="ARBA" id="ARBA00022737"/>
    </source>
</evidence>
<feature type="compositionally biased region" description="Polar residues" evidence="8">
    <location>
        <begin position="259"/>
        <end position="287"/>
    </location>
</feature>
<dbReference type="PANTHER" id="PTHR12558">
    <property type="entry name" value="CELL DIVISION CYCLE 16,23,27"/>
    <property type="match status" value="1"/>
</dbReference>
<dbReference type="SMART" id="SM00028">
    <property type="entry name" value="TPR"/>
    <property type="match status" value="8"/>
</dbReference>
<dbReference type="GO" id="GO:0016567">
    <property type="term" value="P:protein ubiquitination"/>
    <property type="evidence" value="ECO:0007669"/>
    <property type="project" value="TreeGrafter"/>
</dbReference>
<feature type="compositionally biased region" description="Polar residues" evidence="8">
    <location>
        <begin position="224"/>
        <end position="250"/>
    </location>
</feature>
<dbReference type="InterPro" id="IPR011990">
    <property type="entry name" value="TPR-like_helical_dom_sf"/>
</dbReference>
<dbReference type="AlphaFoldDB" id="A0A7R9FH26"/>
<name>A0A7R9FH26_9NEOP</name>